<feature type="transmembrane region" description="Helical" evidence="8">
    <location>
        <begin position="323"/>
        <end position="354"/>
    </location>
</feature>
<protein>
    <submittedName>
        <fullName evidence="9">Predicted PurR-regulated permease PerM</fullName>
    </submittedName>
</protein>
<organism evidence="9 10">
    <name type="scientific">Nitrosomonas communis</name>
    <dbReference type="NCBI Taxonomy" id="44574"/>
    <lineage>
        <taxon>Bacteria</taxon>
        <taxon>Pseudomonadati</taxon>
        <taxon>Pseudomonadota</taxon>
        <taxon>Betaproteobacteria</taxon>
        <taxon>Nitrosomonadales</taxon>
        <taxon>Nitrosomonadaceae</taxon>
        <taxon>Nitrosomonas</taxon>
    </lineage>
</organism>
<evidence type="ECO:0000256" key="4">
    <source>
        <dbReference type="ARBA" id="ARBA00022475"/>
    </source>
</evidence>
<dbReference type="Proteomes" id="UP000183454">
    <property type="component" value="Unassembled WGS sequence"/>
</dbReference>
<comment type="subcellular location">
    <subcellularLocation>
        <location evidence="1">Cell membrane</location>
        <topology evidence="1">Multi-pass membrane protein</topology>
    </subcellularLocation>
</comment>
<feature type="transmembrane region" description="Helical" evidence="8">
    <location>
        <begin position="81"/>
        <end position="106"/>
    </location>
</feature>
<feature type="transmembrane region" description="Helical" evidence="8">
    <location>
        <begin position="260"/>
        <end position="285"/>
    </location>
</feature>
<reference evidence="9 10" key="1">
    <citation type="submission" date="2016-10" db="EMBL/GenBank/DDBJ databases">
        <authorList>
            <person name="de Groot N.N."/>
        </authorList>
    </citation>
    <scope>NUCLEOTIDE SEQUENCE [LARGE SCALE GENOMIC DNA]</scope>
    <source>
        <strain evidence="9 10">Nm110</strain>
    </source>
</reference>
<sequence>MASNFVPPPHDDLPIKVAETDLSSKVAEIAIRLGVLAVVLIWCFQIVQPFIIPLVWGIIIAVAIHPLYLKLRNLLGNQRVIAAILLITVLLALLMVPTVMLTNLLVQNVVTLAEQFLHGQFTIPPTPEAIRNWPLIGEPIAKMWDLASTNLIEALKLVQPQLRAAGVWLINAAASAGMGIIIFIAAFVIAGILLAYSESSYQLAHSISRRLVGERGDDFANLAEATIRSVARGVLGVAVIQALLAGLGFIFAGVPAAGIWALLCLILAVVQIGVGIIVVPAIIYVFATGDTLTAVIFLIWNVMIMLLDNVLKPLLLGRGVSVPMAVIFLGAIGGLLMSGIVGLFVGAIILALGYKLFQVWLNMGTLSSARSAPQSSSESSS</sequence>
<keyword evidence="4" id="KW-1003">Cell membrane</keyword>
<accession>A0A1H2TPR9</accession>
<evidence type="ECO:0000256" key="6">
    <source>
        <dbReference type="ARBA" id="ARBA00022989"/>
    </source>
</evidence>
<evidence type="ECO:0000313" key="9">
    <source>
        <dbReference type="EMBL" id="SDW45890.1"/>
    </source>
</evidence>
<keyword evidence="5 8" id="KW-0812">Transmembrane</keyword>
<gene>
    <name evidence="9" type="ORF">SAMN05421882_10127</name>
</gene>
<keyword evidence="3" id="KW-0813">Transport</keyword>
<evidence type="ECO:0000313" key="10">
    <source>
        <dbReference type="Proteomes" id="UP000183454"/>
    </source>
</evidence>
<feature type="transmembrane region" description="Helical" evidence="8">
    <location>
        <begin position="168"/>
        <end position="196"/>
    </location>
</feature>
<evidence type="ECO:0000256" key="2">
    <source>
        <dbReference type="ARBA" id="ARBA00009773"/>
    </source>
</evidence>
<evidence type="ECO:0000256" key="8">
    <source>
        <dbReference type="SAM" id="Phobius"/>
    </source>
</evidence>
<keyword evidence="6 8" id="KW-1133">Transmembrane helix</keyword>
<evidence type="ECO:0000256" key="5">
    <source>
        <dbReference type="ARBA" id="ARBA00022692"/>
    </source>
</evidence>
<evidence type="ECO:0000256" key="7">
    <source>
        <dbReference type="ARBA" id="ARBA00023136"/>
    </source>
</evidence>
<evidence type="ECO:0000256" key="3">
    <source>
        <dbReference type="ARBA" id="ARBA00022448"/>
    </source>
</evidence>
<evidence type="ECO:0000256" key="1">
    <source>
        <dbReference type="ARBA" id="ARBA00004651"/>
    </source>
</evidence>
<name>A0A1H2TPR9_9PROT</name>
<dbReference type="RefSeq" id="WP_083340183.1">
    <property type="nucleotide sequence ID" value="NZ_FNNH01000012.1"/>
</dbReference>
<keyword evidence="7 8" id="KW-0472">Membrane</keyword>
<dbReference type="InterPro" id="IPR002549">
    <property type="entry name" value="AI-2E-like"/>
</dbReference>
<dbReference type="EMBL" id="FNNH01000012">
    <property type="protein sequence ID" value="SDW45890.1"/>
    <property type="molecule type" value="Genomic_DNA"/>
</dbReference>
<proteinExistence type="inferred from homology"/>
<feature type="transmembrane region" description="Helical" evidence="8">
    <location>
        <begin position="234"/>
        <end position="254"/>
    </location>
</feature>
<dbReference type="PANTHER" id="PTHR21716:SF67">
    <property type="entry name" value="TRANSPORT PROTEIN YDIK-RELATED"/>
    <property type="match status" value="1"/>
</dbReference>
<dbReference type="AlphaFoldDB" id="A0A1H2TPR9"/>
<dbReference type="PANTHER" id="PTHR21716">
    <property type="entry name" value="TRANSMEMBRANE PROTEIN"/>
    <property type="match status" value="1"/>
</dbReference>
<feature type="transmembrane region" description="Helical" evidence="8">
    <location>
        <begin position="292"/>
        <end position="311"/>
    </location>
</feature>
<feature type="transmembrane region" description="Helical" evidence="8">
    <location>
        <begin position="53"/>
        <end position="69"/>
    </location>
</feature>
<comment type="similarity">
    <text evidence="2">Belongs to the autoinducer-2 exporter (AI-2E) (TC 2.A.86) family.</text>
</comment>
<dbReference type="GO" id="GO:0005886">
    <property type="term" value="C:plasma membrane"/>
    <property type="evidence" value="ECO:0007669"/>
    <property type="project" value="UniProtKB-SubCell"/>
</dbReference>
<dbReference type="Pfam" id="PF01594">
    <property type="entry name" value="AI-2E_transport"/>
    <property type="match status" value="1"/>
</dbReference>